<dbReference type="InParanoid" id="W3XCA5"/>
<feature type="signal peptide" evidence="1">
    <location>
        <begin position="1"/>
        <end position="15"/>
    </location>
</feature>
<evidence type="ECO:0008006" key="4">
    <source>
        <dbReference type="Google" id="ProtNLM"/>
    </source>
</evidence>
<feature type="chain" id="PRO_5012700673" description="Dienelactone hydrolase domain-containing protein" evidence="1">
    <location>
        <begin position="16"/>
        <end position="292"/>
    </location>
</feature>
<organism evidence="2 3">
    <name type="scientific">Pestalotiopsis fici (strain W106-1 / CGMCC3.15140)</name>
    <dbReference type="NCBI Taxonomy" id="1229662"/>
    <lineage>
        <taxon>Eukaryota</taxon>
        <taxon>Fungi</taxon>
        <taxon>Dikarya</taxon>
        <taxon>Ascomycota</taxon>
        <taxon>Pezizomycotina</taxon>
        <taxon>Sordariomycetes</taxon>
        <taxon>Xylariomycetidae</taxon>
        <taxon>Amphisphaeriales</taxon>
        <taxon>Sporocadaceae</taxon>
        <taxon>Pestalotiopsis</taxon>
    </lineage>
</organism>
<dbReference type="AlphaFoldDB" id="W3XCA5"/>
<gene>
    <name evidence="2" type="ORF">PFICI_04953</name>
</gene>
<dbReference type="GeneID" id="19269966"/>
<dbReference type="Proteomes" id="UP000030651">
    <property type="component" value="Unassembled WGS sequence"/>
</dbReference>
<dbReference type="OMA" id="WGNGACR"/>
<evidence type="ECO:0000313" key="3">
    <source>
        <dbReference type="Proteomes" id="UP000030651"/>
    </source>
</evidence>
<reference evidence="3" key="1">
    <citation type="journal article" date="2015" name="BMC Genomics">
        <title>Genomic and transcriptomic analysis of the endophytic fungus Pestalotiopsis fici reveals its lifestyle and high potential for synthesis of natural products.</title>
        <authorList>
            <person name="Wang X."/>
            <person name="Zhang X."/>
            <person name="Liu L."/>
            <person name="Xiang M."/>
            <person name="Wang W."/>
            <person name="Sun X."/>
            <person name="Che Y."/>
            <person name="Guo L."/>
            <person name="Liu G."/>
            <person name="Guo L."/>
            <person name="Wang C."/>
            <person name="Yin W.B."/>
            <person name="Stadler M."/>
            <person name="Zhang X."/>
            <person name="Liu X."/>
        </authorList>
    </citation>
    <scope>NUCLEOTIDE SEQUENCE [LARGE SCALE GENOMIC DNA]</scope>
    <source>
        <strain evidence="3">W106-1 / CGMCC3.15140</strain>
    </source>
</reference>
<protein>
    <recommendedName>
        <fullName evidence="4">Dienelactone hydrolase domain-containing protein</fullName>
    </recommendedName>
</protein>
<evidence type="ECO:0000313" key="2">
    <source>
        <dbReference type="EMBL" id="ETS83077.1"/>
    </source>
</evidence>
<keyword evidence="1" id="KW-0732">Signal</keyword>
<proteinExistence type="predicted"/>
<keyword evidence="3" id="KW-1185">Reference proteome</keyword>
<accession>W3XCA5</accession>
<dbReference type="RefSeq" id="XP_007831725.1">
    <property type="nucleotide sequence ID" value="XM_007833534.1"/>
</dbReference>
<dbReference type="EMBL" id="KI912111">
    <property type="protein sequence ID" value="ETS83077.1"/>
    <property type="molecule type" value="Genomic_DNA"/>
</dbReference>
<dbReference type="InterPro" id="IPR029058">
    <property type="entry name" value="AB_hydrolase_fold"/>
</dbReference>
<dbReference type="KEGG" id="pfy:PFICI_04953"/>
<dbReference type="OrthoDB" id="2141514at2759"/>
<dbReference type="Gene3D" id="3.40.50.1820">
    <property type="entry name" value="alpha/beta hydrolase"/>
    <property type="match status" value="1"/>
</dbReference>
<sequence>MLYLPIIALVGAAFAQDHGSTYGGTGPYKSYYFEVESLVNHTFYQPLQSGFESSSSPSLKLPVVVWVGLKFRGFLGEVASWGVLAIATGPAFVDPEGYVDPNENATSSGDTLVGENPAALTAAIDWVYANAGKGDWQHIDSTRIGVWGQSCGGLEAYAAGAQDDRVSHLGIFNSGQLSANASEEVASNITKPVFYVLGGPTDVAYENASGERDYADLPAETPKWKGNHALGHSAAFDYPNAGIAGVAGSHLAQWVLRGNETAKEWFTGPGANETGFQDVVYENLDAIKVTPI</sequence>
<name>W3XCA5_PESFW</name>
<evidence type="ECO:0000256" key="1">
    <source>
        <dbReference type="SAM" id="SignalP"/>
    </source>
</evidence>
<dbReference type="HOGENOM" id="CLU_073360_0_0_1"/>
<dbReference type="eggNOG" id="ENOG502RZYU">
    <property type="taxonomic scope" value="Eukaryota"/>
</dbReference>
<dbReference type="SUPFAM" id="SSF53474">
    <property type="entry name" value="alpha/beta-Hydrolases"/>
    <property type="match status" value="1"/>
</dbReference>